<name>A0A2P2INT5_RHIMU</name>
<accession>A0A2P2INT5</accession>
<proteinExistence type="predicted"/>
<evidence type="ECO:0000313" key="2">
    <source>
        <dbReference type="EMBL" id="MBW82889.1"/>
    </source>
</evidence>
<sequence>MTLDMDHYQTIEKQDSVDNSEHQENLGVH</sequence>
<reference evidence="2" key="1">
    <citation type="submission" date="2018-02" db="EMBL/GenBank/DDBJ databases">
        <title>Rhizophora mucronata_Transcriptome.</title>
        <authorList>
            <person name="Meera S.P."/>
            <person name="Sreeshan A."/>
            <person name="Augustine A."/>
        </authorList>
    </citation>
    <scope>NUCLEOTIDE SEQUENCE</scope>
    <source>
        <tissue evidence="2">Leaf</tissue>
    </source>
</reference>
<evidence type="ECO:0000256" key="1">
    <source>
        <dbReference type="SAM" id="MobiDB-lite"/>
    </source>
</evidence>
<organism evidence="2">
    <name type="scientific">Rhizophora mucronata</name>
    <name type="common">Asiatic mangrove</name>
    <dbReference type="NCBI Taxonomy" id="61149"/>
    <lineage>
        <taxon>Eukaryota</taxon>
        <taxon>Viridiplantae</taxon>
        <taxon>Streptophyta</taxon>
        <taxon>Embryophyta</taxon>
        <taxon>Tracheophyta</taxon>
        <taxon>Spermatophyta</taxon>
        <taxon>Magnoliopsida</taxon>
        <taxon>eudicotyledons</taxon>
        <taxon>Gunneridae</taxon>
        <taxon>Pentapetalae</taxon>
        <taxon>rosids</taxon>
        <taxon>fabids</taxon>
        <taxon>Malpighiales</taxon>
        <taxon>Rhizophoraceae</taxon>
        <taxon>Rhizophora</taxon>
    </lineage>
</organism>
<feature type="region of interest" description="Disordered" evidence="1">
    <location>
        <begin position="1"/>
        <end position="29"/>
    </location>
</feature>
<dbReference type="AlphaFoldDB" id="A0A2P2INT5"/>
<protein>
    <submittedName>
        <fullName evidence="2">Uncharacterized protein</fullName>
    </submittedName>
</protein>
<dbReference type="EMBL" id="GGEC01002406">
    <property type="protein sequence ID" value="MBW82889.1"/>
    <property type="molecule type" value="Transcribed_RNA"/>
</dbReference>